<keyword evidence="1" id="KW-0378">Hydrolase</keyword>
<keyword evidence="1" id="KW-0540">Nuclease</keyword>
<sequence>MSNHAPRPCCHPGCGVLVGTGSYCPTHQAQSDERRAAMRQQTHKRYNRQRDESDKFYSTVAWRRFRDHYLIMHPLCVDCEEDGDIEPAVVVDHIKPFKERPDLGLDEDNVRGLCRRHDNKRRHDRTGRD</sequence>
<reference evidence="1 2" key="1">
    <citation type="journal article" date="2021" name="Appl. Microbiol. Biotechnol.">
        <title>Biotechnological applications of marine bacteria in bioremediation of environments polluted with hydrocarbons and plastics.</title>
        <authorList>
            <person name="Muriel-Millan L.F."/>
            <person name="Millan-Lopez S."/>
            <person name="Pardo-Lopez L."/>
        </authorList>
    </citation>
    <scope>NUCLEOTIDE SEQUENCE [LARGE SCALE GENOMIC DNA]</scope>
    <source>
        <strain evidence="1 2">GOM4</strain>
    </source>
</reference>
<proteinExistence type="predicted"/>
<keyword evidence="2" id="KW-1185">Reference proteome</keyword>
<organism evidence="1 2">
    <name type="scientific">Stutzerimonas chloritidismutans</name>
    <name type="common">Pseudomonas chloritidismutans</name>
    <dbReference type="NCBI Taxonomy" id="203192"/>
    <lineage>
        <taxon>Bacteria</taxon>
        <taxon>Pseudomonadati</taxon>
        <taxon>Pseudomonadota</taxon>
        <taxon>Gammaproteobacteria</taxon>
        <taxon>Pseudomonadales</taxon>
        <taxon>Pseudomonadaceae</taxon>
        <taxon>Stutzerimonas</taxon>
    </lineage>
</organism>
<dbReference type="Proteomes" id="UP000782475">
    <property type="component" value="Unassembled WGS sequence"/>
</dbReference>
<evidence type="ECO:0000313" key="1">
    <source>
        <dbReference type="EMBL" id="MBX7271108.1"/>
    </source>
</evidence>
<keyword evidence="1" id="KW-0255">Endonuclease</keyword>
<gene>
    <name evidence="1" type="ORF">KJJ99_04760</name>
</gene>
<comment type="caution">
    <text evidence="1">The sequence shown here is derived from an EMBL/GenBank/DDBJ whole genome shotgun (WGS) entry which is preliminary data.</text>
</comment>
<accession>A0ACC5VGE2</accession>
<dbReference type="EMBL" id="JAHHFP010000011">
    <property type="protein sequence ID" value="MBX7271108.1"/>
    <property type="molecule type" value="Genomic_DNA"/>
</dbReference>
<evidence type="ECO:0000313" key="2">
    <source>
        <dbReference type="Proteomes" id="UP000782475"/>
    </source>
</evidence>
<protein>
    <submittedName>
        <fullName evidence="1">HNH endonuclease</fullName>
    </submittedName>
</protein>
<name>A0ACC5VGE2_STUCH</name>